<organism evidence="1 2">
    <name type="scientific">Ephemerocybe angulata</name>
    <dbReference type="NCBI Taxonomy" id="980116"/>
    <lineage>
        <taxon>Eukaryota</taxon>
        <taxon>Fungi</taxon>
        <taxon>Dikarya</taxon>
        <taxon>Basidiomycota</taxon>
        <taxon>Agaricomycotina</taxon>
        <taxon>Agaricomycetes</taxon>
        <taxon>Agaricomycetidae</taxon>
        <taxon>Agaricales</taxon>
        <taxon>Agaricineae</taxon>
        <taxon>Psathyrellaceae</taxon>
        <taxon>Ephemerocybe</taxon>
    </lineage>
</organism>
<reference evidence="1 2" key="1">
    <citation type="submission" date="2020-07" db="EMBL/GenBank/DDBJ databases">
        <title>Comparative genomics of pyrophilous fungi reveals a link between fire events and developmental genes.</title>
        <authorList>
            <consortium name="DOE Joint Genome Institute"/>
            <person name="Steindorff A.S."/>
            <person name="Carver A."/>
            <person name="Calhoun S."/>
            <person name="Stillman K."/>
            <person name="Liu H."/>
            <person name="Lipzen A."/>
            <person name="Pangilinan J."/>
            <person name="Labutti K."/>
            <person name="Bruns T.D."/>
            <person name="Grigoriev I.V."/>
        </authorList>
    </citation>
    <scope>NUCLEOTIDE SEQUENCE [LARGE SCALE GENOMIC DNA]</scope>
    <source>
        <strain evidence="1 2">CBS 144469</strain>
    </source>
</reference>
<proteinExistence type="predicted"/>
<protein>
    <submittedName>
        <fullName evidence="1">Uncharacterized protein</fullName>
    </submittedName>
</protein>
<evidence type="ECO:0000313" key="2">
    <source>
        <dbReference type="Proteomes" id="UP000521943"/>
    </source>
</evidence>
<evidence type="ECO:0000313" key="1">
    <source>
        <dbReference type="EMBL" id="KAF6745289.1"/>
    </source>
</evidence>
<gene>
    <name evidence="1" type="ORF">DFP72DRAFT_856676</name>
</gene>
<accession>A0A8H6HEA3</accession>
<name>A0A8H6HEA3_9AGAR</name>
<keyword evidence="2" id="KW-1185">Reference proteome</keyword>
<dbReference type="EMBL" id="JACGCI010000108">
    <property type="protein sequence ID" value="KAF6745289.1"/>
    <property type="molecule type" value="Genomic_DNA"/>
</dbReference>
<dbReference type="Proteomes" id="UP000521943">
    <property type="component" value="Unassembled WGS sequence"/>
</dbReference>
<dbReference type="AlphaFoldDB" id="A0A8H6HEA3"/>
<sequence>MSDGIRLRRLREYNIRVSALAWAGHASDGRCHSAPLKAPVSRPSHLGFCMRCMAWLLPRGVSDSTLNRKLQENGPAGSLSQLPMDAELGLQDLLRARRDLCGNVSRIEIGAGTLFGAAFSLSTYTNGVAKNFEVIDSSPFVSLKSRKDSLSLEEGKASKMMHFDVGPFARPQQAGGGGGIPA</sequence>
<comment type="caution">
    <text evidence="1">The sequence shown here is derived from an EMBL/GenBank/DDBJ whole genome shotgun (WGS) entry which is preliminary data.</text>
</comment>